<accession>A0A840TQ43</accession>
<comment type="similarity">
    <text evidence="4">Belongs to the alkaline phosphatase family.</text>
</comment>
<dbReference type="GO" id="GO:0004035">
    <property type="term" value="F:alkaline phosphatase activity"/>
    <property type="evidence" value="ECO:0007669"/>
    <property type="project" value="UniProtKB-EC"/>
</dbReference>
<feature type="binding site" evidence="3">
    <location>
        <position position="308"/>
    </location>
    <ligand>
        <name>Zn(2+)</name>
        <dbReference type="ChEBI" id="CHEBI:29105"/>
        <label>2</label>
    </ligand>
</feature>
<feature type="binding site" evidence="3">
    <location>
        <position position="350"/>
    </location>
    <ligand>
        <name>Zn(2+)</name>
        <dbReference type="ChEBI" id="CHEBI:29105"/>
        <label>2</label>
    </ligand>
</feature>
<dbReference type="SMART" id="SM00098">
    <property type="entry name" value="alkPPc"/>
    <property type="match status" value="1"/>
</dbReference>
<dbReference type="GO" id="GO:0046872">
    <property type="term" value="F:metal ion binding"/>
    <property type="evidence" value="ECO:0007669"/>
    <property type="project" value="UniProtKB-KW"/>
</dbReference>
<protein>
    <submittedName>
        <fullName evidence="5">Alkaline phosphatase</fullName>
        <ecNumber evidence="5">3.1.3.1</ecNumber>
    </submittedName>
</protein>
<comment type="cofactor">
    <cofactor evidence="3">
        <name>Zn(2+)</name>
        <dbReference type="ChEBI" id="CHEBI:29105"/>
    </cofactor>
    <text evidence="3">Binds 2 Zn(2+) ions.</text>
</comment>
<dbReference type="InterPro" id="IPR042085">
    <property type="entry name" value="Ap_crown"/>
</dbReference>
<dbReference type="EC" id="3.1.3.1" evidence="5"/>
<dbReference type="Gene3D" id="1.10.1200.140">
    <property type="entry name" value="Alkaline phosphatase, crown domain"/>
    <property type="match status" value="1"/>
</dbReference>
<dbReference type="RefSeq" id="WP_246440677.1">
    <property type="nucleotide sequence ID" value="NZ_JACHGF010000009.1"/>
</dbReference>
<comment type="caution">
    <text evidence="5">The sequence shown here is derived from an EMBL/GenBank/DDBJ whole genome shotgun (WGS) entry which is preliminary data.</text>
</comment>
<feature type="binding site" evidence="3">
    <location>
        <position position="173"/>
    </location>
    <ligand>
        <name>Mg(2+)</name>
        <dbReference type="ChEBI" id="CHEBI:18420"/>
    </ligand>
</feature>
<evidence type="ECO:0000313" key="5">
    <source>
        <dbReference type="EMBL" id="MBB5286466.1"/>
    </source>
</evidence>
<feature type="active site" description="Phosphoserine intermediate" evidence="2">
    <location>
        <position position="122"/>
    </location>
</feature>
<evidence type="ECO:0000256" key="1">
    <source>
        <dbReference type="ARBA" id="ARBA00022553"/>
    </source>
</evidence>
<feature type="binding site" evidence="3">
    <location>
        <position position="312"/>
    </location>
    <ligand>
        <name>Zn(2+)</name>
        <dbReference type="ChEBI" id="CHEBI:29105"/>
        <label>2</label>
    </ligand>
</feature>
<evidence type="ECO:0000256" key="2">
    <source>
        <dbReference type="PIRSR" id="PIRSR601952-1"/>
    </source>
</evidence>
<evidence type="ECO:0000313" key="6">
    <source>
        <dbReference type="Proteomes" id="UP000557307"/>
    </source>
</evidence>
<keyword evidence="5" id="KW-0378">Hydrolase</keyword>
<keyword evidence="3" id="KW-0460">Magnesium</keyword>
<dbReference type="AlphaFoldDB" id="A0A840TQ43"/>
<keyword evidence="1" id="KW-0597">Phosphoprotein</keyword>
<dbReference type="InterPro" id="IPR017850">
    <property type="entry name" value="Alkaline_phosphatase_core_sf"/>
</dbReference>
<dbReference type="EMBL" id="JACHGF010000009">
    <property type="protein sequence ID" value="MBB5286466.1"/>
    <property type="molecule type" value="Genomic_DNA"/>
</dbReference>
<dbReference type="InterPro" id="IPR001952">
    <property type="entry name" value="Alkaline_phosphatase"/>
</dbReference>
<feature type="binding site" evidence="3">
    <location>
        <position position="72"/>
    </location>
    <ligand>
        <name>Mg(2+)</name>
        <dbReference type="ChEBI" id="CHEBI:18420"/>
    </ligand>
</feature>
<feature type="binding site" evidence="3">
    <location>
        <position position="175"/>
    </location>
    <ligand>
        <name>Mg(2+)</name>
        <dbReference type="ChEBI" id="CHEBI:18420"/>
    </ligand>
</feature>
<dbReference type="Proteomes" id="UP000557307">
    <property type="component" value="Unassembled WGS sequence"/>
</dbReference>
<keyword evidence="6" id="KW-1185">Reference proteome</keyword>
<sequence>MASHAQGTFAGTSLAFNYPIIEVYFKMKRRDFFRNSSLSLLGTSLLSSRSEAWSEPLRKDKVARNVIFMVSDGMSVGTLTMADLLLRRREGRASTWVGLYQDKRVRRALMDTASANALVTDSAAASSAWGGGRRVPNGSLNVNADGSANKPILQKFKAAGKAVGCVTSVPITHATPAGFCINNRSRGDQAEIAEQYLGLKFDVMLGGGREFFDKTKRKDGRDLLAEYEQAGYGVLLDRAALLGLDALPAKPLLGVFADNALPYALDAAQDAELQKGVPSLAEMTKAAINRLRKNKNGFVLQVEGGKVDWAAHANDTAGLLYDQLAFDEAVREVLSFAQADQETLVIITTDHGNANPGLFSDRHFDRIQHFKHTNDWILNGIDAHTTPAQLIERVEAAQGYAIRKEESETLLSFYRQRDESGLYNPAKLPFKPLGVIQSAYTGVGWAGTDHSADYVELTMLGPGSELLKPFVKNDELHDLMLLATAVASRL</sequence>
<comment type="cofactor">
    <cofactor evidence="3">
        <name>Mg(2+)</name>
        <dbReference type="ChEBI" id="CHEBI:18420"/>
    </cofactor>
    <text evidence="3">Binds 1 Mg(2+) ion.</text>
</comment>
<gene>
    <name evidence="5" type="ORF">HNQ92_004626</name>
</gene>
<keyword evidence="3" id="KW-0479">Metal-binding</keyword>
<proteinExistence type="inferred from homology"/>
<dbReference type="PRINTS" id="PR00113">
    <property type="entry name" value="ALKPHPHTASE"/>
</dbReference>
<dbReference type="Pfam" id="PF00245">
    <property type="entry name" value="Alk_phosphatase"/>
    <property type="match status" value="1"/>
</dbReference>
<keyword evidence="3" id="KW-0862">Zinc</keyword>
<organism evidence="5 6">
    <name type="scientific">Rhabdobacter roseus</name>
    <dbReference type="NCBI Taxonomy" id="1655419"/>
    <lineage>
        <taxon>Bacteria</taxon>
        <taxon>Pseudomonadati</taxon>
        <taxon>Bacteroidota</taxon>
        <taxon>Cytophagia</taxon>
        <taxon>Cytophagales</taxon>
        <taxon>Cytophagaceae</taxon>
        <taxon>Rhabdobacter</taxon>
    </lineage>
</organism>
<dbReference type="CDD" id="cd16012">
    <property type="entry name" value="ALP"/>
    <property type="match status" value="1"/>
</dbReference>
<feature type="binding site" evidence="3">
    <location>
        <position position="72"/>
    </location>
    <ligand>
        <name>Zn(2+)</name>
        <dbReference type="ChEBI" id="CHEBI:29105"/>
        <label>2</label>
    </ligand>
</feature>
<dbReference type="SUPFAM" id="SSF53649">
    <property type="entry name" value="Alkaline phosphatase-like"/>
    <property type="match status" value="1"/>
</dbReference>
<feature type="binding site" evidence="3">
    <location>
        <position position="303"/>
    </location>
    <ligand>
        <name>Mg(2+)</name>
        <dbReference type="ChEBI" id="CHEBI:18420"/>
    </ligand>
</feature>
<evidence type="ECO:0000256" key="3">
    <source>
        <dbReference type="PIRSR" id="PIRSR601952-2"/>
    </source>
</evidence>
<reference evidence="5 6" key="1">
    <citation type="submission" date="2020-08" db="EMBL/GenBank/DDBJ databases">
        <title>Genomic Encyclopedia of Type Strains, Phase IV (KMG-IV): sequencing the most valuable type-strain genomes for metagenomic binning, comparative biology and taxonomic classification.</title>
        <authorList>
            <person name="Goeker M."/>
        </authorList>
    </citation>
    <scope>NUCLEOTIDE SEQUENCE [LARGE SCALE GENOMIC DNA]</scope>
    <source>
        <strain evidence="5 6">DSM 105074</strain>
    </source>
</reference>
<name>A0A840TQ43_9BACT</name>
<dbReference type="PANTHER" id="PTHR11596">
    <property type="entry name" value="ALKALINE PHOSPHATASE"/>
    <property type="match status" value="1"/>
</dbReference>
<feature type="binding site" evidence="3">
    <location>
        <position position="351"/>
    </location>
    <ligand>
        <name>Zn(2+)</name>
        <dbReference type="ChEBI" id="CHEBI:29105"/>
        <label>2</label>
    </ligand>
</feature>
<evidence type="ECO:0000256" key="4">
    <source>
        <dbReference type="RuleBase" id="RU003946"/>
    </source>
</evidence>
<dbReference type="PANTHER" id="PTHR11596:SF5">
    <property type="entry name" value="ALKALINE PHOSPHATASE"/>
    <property type="match status" value="1"/>
</dbReference>
<dbReference type="Gene3D" id="3.40.720.10">
    <property type="entry name" value="Alkaline Phosphatase, subunit A"/>
    <property type="match status" value="1"/>
</dbReference>